<dbReference type="STRING" id="7102.A0A2A4J2T6"/>
<protein>
    <submittedName>
        <fullName evidence="6">Uncharacterized protein</fullName>
    </submittedName>
</protein>
<dbReference type="InterPro" id="IPR013926">
    <property type="entry name" value="CGI121/TPRKB"/>
</dbReference>
<dbReference type="PANTHER" id="PTHR15840">
    <property type="entry name" value="CGI-121 FAMILY MEMBER"/>
    <property type="match status" value="1"/>
</dbReference>
<dbReference type="GO" id="GO:0002949">
    <property type="term" value="P:tRNA threonylcarbamoyladenosine modification"/>
    <property type="evidence" value="ECO:0007669"/>
    <property type="project" value="TreeGrafter"/>
</dbReference>
<name>A0A2A4J2T6_HELVI</name>
<dbReference type="GO" id="GO:0005829">
    <property type="term" value="C:cytosol"/>
    <property type="evidence" value="ECO:0007669"/>
    <property type="project" value="TreeGrafter"/>
</dbReference>
<dbReference type="NCBIfam" id="NF011465">
    <property type="entry name" value="PRK14886.1-1"/>
    <property type="match status" value="1"/>
</dbReference>
<dbReference type="GO" id="GO:0000408">
    <property type="term" value="C:EKC/KEOPS complex"/>
    <property type="evidence" value="ECO:0007669"/>
    <property type="project" value="TreeGrafter"/>
</dbReference>
<evidence type="ECO:0000256" key="2">
    <source>
        <dbReference type="ARBA" id="ARBA00005546"/>
    </source>
</evidence>
<evidence type="ECO:0000256" key="1">
    <source>
        <dbReference type="ARBA" id="ARBA00004123"/>
    </source>
</evidence>
<dbReference type="GO" id="GO:0005634">
    <property type="term" value="C:nucleus"/>
    <property type="evidence" value="ECO:0007669"/>
    <property type="project" value="UniProtKB-SubCell"/>
</dbReference>
<dbReference type="PANTHER" id="PTHR15840:SF10">
    <property type="entry name" value="EKC_KEOPS COMPLEX SUBUNIT TPRKB"/>
    <property type="match status" value="1"/>
</dbReference>
<evidence type="ECO:0000256" key="5">
    <source>
        <dbReference type="RuleBase" id="RU004398"/>
    </source>
</evidence>
<comment type="subcellular location">
    <subcellularLocation>
        <location evidence="1">Nucleus</location>
    </subcellularLocation>
</comment>
<organism evidence="6">
    <name type="scientific">Heliothis virescens</name>
    <name type="common">Tobacco budworm moth</name>
    <dbReference type="NCBI Taxonomy" id="7102"/>
    <lineage>
        <taxon>Eukaryota</taxon>
        <taxon>Metazoa</taxon>
        <taxon>Ecdysozoa</taxon>
        <taxon>Arthropoda</taxon>
        <taxon>Hexapoda</taxon>
        <taxon>Insecta</taxon>
        <taxon>Pterygota</taxon>
        <taxon>Neoptera</taxon>
        <taxon>Endopterygota</taxon>
        <taxon>Lepidoptera</taxon>
        <taxon>Glossata</taxon>
        <taxon>Ditrysia</taxon>
        <taxon>Noctuoidea</taxon>
        <taxon>Noctuidae</taxon>
        <taxon>Heliothinae</taxon>
        <taxon>Heliothis</taxon>
    </lineage>
</organism>
<evidence type="ECO:0000256" key="4">
    <source>
        <dbReference type="ARBA" id="ARBA00023242"/>
    </source>
</evidence>
<evidence type="ECO:0000313" key="6">
    <source>
        <dbReference type="EMBL" id="PCG65998.1"/>
    </source>
</evidence>
<proteinExistence type="inferred from homology"/>
<accession>A0A2A4J2T6</accession>
<keyword evidence="3" id="KW-0819">tRNA processing</keyword>
<keyword evidence="4 5" id="KW-0539">Nucleus</keyword>
<comment type="caution">
    <text evidence="6">The sequence shown here is derived from an EMBL/GenBank/DDBJ whole genome shotgun (WGS) entry which is preliminary data.</text>
</comment>
<dbReference type="Gene3D" id="3.30.2380.10">
    <property type="entry name" value="CGI121/TPRKB"/>
    <property type="match status" value="1"/>
</dbReference>
<comment type="similarity">
    <text evidence="2 5">Belongs to the CGI121/TPRKB family.</text>
</comment>
<dbReference type="EMBL" id="NWSH01003641">
    <property type="protein sequence ID" value="PCG65998.1"/>
    <property type="molecule type" value="Genomic_DNA"/>
</dbReference>
<dbReference type="AlphaFoldDB" id="A0A2A4J2T6"/>
<dbReference type="SUPFAM" id="SSF143870">
    <property type="entry name" value="PF0523-like"/>
    <property type="match status" value="1"/>
</dbReference>
<dbReference type="InterPro" id="IPR036504">
    <property type="entry name" value="CGI121/TPRKB_sf"/>
</dbReference>
<sequence length="177" mass="20055">MVPEPYIVELDSETNTSLKMYLFQNIQNLEVIRNNIIQGVWNCAAIKPSLIIEPFQVAVAANRAVLSEKQGALVTRTVYSEILYNLSLTRNITQSLTRFGIEKDPNLLICFLVTDQSDASKDVLPQIEGEMLPMSDLKEFACLKNLKNVYKLKDIATHQDLTDVIVSRMVTKHFVTH</sequence>
<gene>
    <name evidence="6" type="ORF">B5V51_8337</name>
</gene>
<evidence type="ECO:0000256" key="3">
    <source>
        <dbReference type="ARBA" id="ARBA00022694"/>
    </source>
</evidence>
<dbReference type="Pfam" id="PF08617">
    <property type="entry name" value="CGI-121"/>
    <property type="match status" value="1"/>
</dbReference>
<reference evidence="6" key="1">
    <citation type="submission" date="2017-09" db="EMBL/GenBank/DDBJ databases">
        <title>Contemporary evolution of a Lepidopteran species, Heliothis virescens, in response to modern agricultural practices.</title>
        <authorList>
            <person name="Fritz M.L."/>
            <person name="Deyonke A.M."/>
            <person name="Papanicolaou A."/>
            <person name="Micinski S."/>
            <person name="Westbrook J."/>
            <person name="Gould F."/>
        </authorList>
    </citation>
    <scope>NUCLEOTIDE SEQUENCE [LARGE SCALE GENOMIC DNA]</scope>
    <source>
        <strain evidence="6">HvINT-</strain>
        <tissue evidence="6">Whole body</tissue>
    </source>
</reference>